<dbReference type="InterPro" id="IPR029052">
    <property type="entry name" value="Metallo-depent_PP-like"/>
</dbReference>
<dbReference type="Gene3D" id="3.60.21.10">
    <property type="match status" value="1"/>
</dbReference>
<dbReference type="OrthoDB" id="630188at2759"/>
<protein>
    <recommendedName>
        <fullName evidence="1">Calcineurin-like phosphoesterase domain-containing protein</fullName>
    </recommendedName>
</protein>
<dbReference type="AlphaFoldDB" id="A0A0C9ZGT9"/>
<evidence type="ECO:0000313" key="3">
    <source>
        <dbReference type="Proteomes" id="UP000054485"/>
    </source>
</evidence>
<gene>
    <name evidence="2" type="ORF">CY34DRAFT_504443</name>
</gene>
<dbReference type="EMBL" id="KN835513">
    <property type="protein sequence ID" value="KIK36615.1"/>
    <property type="molecule type" value="Genomic_DNA"/>
</dbReference>
<dbReference type="PANTHER" id="PTHR12905">
    <property type="entry name" value="METALLOPHOSPHOESTERASE"/>
    <property type="match status" value="1"/>
</dbReference>
<accession>A0A0C9ZGT9</accession>
<evidence type="ECO:0000313" key="2">
    <source>
        <dbReference type="EMBL" id="KIK36615.1"/>
    </source>
</evidence>
<reference evidence="2 3" key="1">
    <citation type="submission" date="2014-04" db="EMBL/GenBank/DDBJ databases">
        <authorList>
            <consortium name="DOE Joint Genome Institute"/>
            <person name="Kuo A."/>
            <person name="Ruytinx J."/>
            <person name="Rineau F."/>
            <person name="Colpaert J."/>
            <person name="Kohler A."/>
            <person name="Nagy L.G."/>
            <person name="Floudas D."/>
            <person name="Copeland A."/>
            <person name="Barry K.W."/>
            <person name="Cichocki N."/>
            <person name="Veneault-Fourrey C."/>
            <person name="LaButti K."/>
            <person name="Lindquist E.A."/>
            <person name="Lipzen A."/>
            <person name="Lundell T."/>
            <person name="Morin E."/>
            <person name="Murat C."/>
            <person name="Sun H."/>
            <person name="Tunlid A."/>
            <person name="Henrissat B."/>
            <person name="Grigoriev I.V."/>
            <person name="Hibbett D.S."/>
            <person name="Martin F."/>
            <person name="Nordberg H.P."/>
            <person name="Cantor M.N."/>
            <person name="Hua S.X."/>
        </authorList>
    </citation>
    <scope>NUCLEOTIDE SEQUENCE [LARGE SCALE GENOMIC DNA]</scope>
    <source>
        <strain evidence="2 3">UH-Slu-Lm8-n1</strain>
    </source>
</reference>
<keyword evidence="3" id="KW-1185">Reference proteome</keyword>
<dbReference type="InParanoid" id="A0A0C9ZGT9"/>
<reference evidence="3" key="2">
    <citation type="submission" date="2015-01" db="EMBL/GenBank/DDBJ databases">
        <title>Evolutionary Origins and Diversification of the Mycorrhizal Mutualists.</title>
        <authorList>
            <consortium name="DOE Joint Genome Institute"/>
            <consortium name="Mycorrhizal Genomics Consortium"/>
            <person name="Kohler A."/>
            <person name="Kuo A."/>
            <person name="Nagy L.G."/>
            <person name="Floudas D."/>
            <person name="Copeland A."/>
            <person name="Barry K.W."/>
            <person name="Cichocki N."/>
            <person name="Veneault-Fourrey C."/>
            <person name="LaButti K."/>
            <person name="Lindquist E.A."/>
            <person name="Lipzen A."/>
            <person name="Lundell T."/>
            <person name="Morin E."/>
            <person name="Murat C."/>
            <person name="Riley R."/>
            <person name="Ohm R."/>
            <person name="Sun H."/>
            <person name="Tunlid A."/>
            <person name="Henrissat B."/>
            <person name="Grigoriev I.V."/>
            <person name="Hibbett D.S."/>
            <person name="Martin F."/>
        </authorList>
    </citation>
    <scope>NUCLEOTIDE SEQUENCE [LARGE SCALE GENOMIC DNA]</scope>
    <source>
        <strain evidence="3">UH-Slu-Lm8-n1</strain>
    </source>
</reference>
<dbReference type="Pfam" id="PF00149">
    <property type="entry name" value="Metallophos"/>
    <property type="match status" value="1"/>
</dbReference>
<organism evidence="2 3">
    <name type="scientific">Suillus luteus UH-Slu-Lm8-n1</name>
    <dbReference type="NCBI Taxonomy" id="930992"/>
    <lineage>
        <taxon>Eukaryota</taxon>
        <taxon>Fungi</taxon>
        <taxon>Dikarya</taxon>
        <taxon>Basidiomycota</taxon>
        <taxon>Agaricomycotina</taxon>
        <taxon>Agaricomycetes</taxon>
        <taxon>Agaricomycetidae</taxon>
        <taxon>Boletales</taxon>
        <taxon>Suillineae</taxon>
        <taxon>Suillaceae</taxon>
        <taxon>Suillus</taxon>
    </lineage>
</organism>
<feature type="domain" description="Calcineurin-like phosphoesterase" evidence="1">
    <location>
        <begin position="52"/>
        <end position="115"/>
    </location>
</feature>
<dbReference type="InterPro" id="IPR004843">
    <property type="entry name" value="Calcineurin-like_PHP"/>
</dbReference>
<dbReference type="GO" id="GO:0016787">
    <property type="term" value="F:hydrolase activity"/>
    <property type="evidence" value="ECO:0007669"/>
    <property type="project" value="InterPro"/>
</dbReference>
<name>A0A0C9ZGT9_9AGAM</name>
<dbReference type="Proteomes" id="UP000054485">
    <property type="component" value="Unassembled WGS sequence"/>
</dbReference>
<dbReference type="InterPro" id="IPR051693">
    <property type="entry name" value="UPF0046_metallophosphoest"/>
</dbReference>
<proteinExistence type="predicted"/>
<dbReference type="PANTHER" id="PTHR12905:SF18">
    <property type="entry name" value="ESTER HYDROLASE, PUTATIVE (AFU_ORTHOLOGUE AFUA_4G03130)-RELATED"/>
    <property type="match status" value="1"/>
</dbReference>
<dbReference type="SUPFAM" id="SSF56300">
    <property type="entry name" value="Metallo-dependent phosphatases"/>
    <property type="match status" value="1"/>
</dbReference>
<evidence type="ECO:0000259" key="1">
    <source>
        <dbReference type="Pfam" id="PF00149"/>
    </source>
</evidence>
<dbReference type="HOGENOM" id="CLU_1983045_0_0_1"/>
<dbReference type="STRING" id="930992.A0A0C9ZGT9"/>
<sequence length="126" mass="14111">MHLPAHVWQSSIVGKAPSPWELFKSNPSIYLASKLYNHLSQQLSRRSVSPVRTICISDTHNTDVSALIPPGDILIHAGDLTHSGTPRELQATFDWLVSLPHEHKIVIAGNHDTYLQMDEGRLWARS</sequence>